<keyword evidence="1" id="KW-0812">Transmembrane</keyword>
<evidence type="ECO:0000313" key="3">
    <source>
        <dbReference type="Proteomes" id="UP000195412"/>
    </source>
</evidence>
<evidence type="ECO:0000256" key="1">
    <source>
        <dbReference type="SAM" id="Phobius"/>
    </source>
</evidence>
<dbReference type="Proteomes" id="UP000195412">
    <property type="component" value="Chromosome I"/>
</dbReference>
<dbReference type="RefSeq" id="WP_157667887.1">
    <property type="nucleotide sequence ID" value="NZ_JBPWQU010000109.1"/>
</dbReference>
<organism evidence="2 3">
    <name type="scientific">Levilactobacillus zymae</name>
    <dbReference type="NCBI Taxonomy" id="267363"/>
    <lineage>
        <taxon>Bacteria</taxon>
        <taxon>Bacillati</taxon>
        <taxon>Bacillota</taxon>
        <taxon>Bacilli</taxon>
        <taxon>Lactobacillales</taxon>
        <taxon>Lactobacillaceae</taxon>
        <taxon>Levilactobacillus</taxon>
    </lineage>
</organism>
<dbReference type="KEGG" id="lzy:LZ3411_2178"/>
<feature type="transmembrane region" description="Helical" evidence="1">
    <location>
        <begin position="7"/>
        <end position="28"/>
    </location>
</feature>
<reference evidence="3" key="1">
    <citation type="submission" date="2017-05" db="EMBL/GenBank/DDBJ databases">
        <authorList>
            <person name="Papadimitriou K."/>
        </authorList>
    </citation>
    <scope>NUCLEOTIDE SEQUENCE [LARGE SCALE GENOMIC DNA]</scope>
    <source>
        <strain evidence="3">ACA-DC 3411</strain>
    </source>
</reference>
<proteinExistence type="predicted"/>
<accession>A0A1Y6JZ80</accession>
<dbReference type="EMBL" id="LT854705">
    <property type="protein sequence ID" value="SMS15228.1"/>
    <property type="molecule type" value="Genomic_DNA"/>
</dbReference>
<protein>
    <submittedName>
        <fullName evidence="2">Uncharacterized protein</fullName>
    </submittedName>
</protein>
<keyword evidence="1" id="KW-1133">Transmembrane helix</keyword>
<gene>
    <name evidence="2" type="ORF">LZ3411_2178</name>
</gene>
<feature type="transmembrane region" description="Helical" evidence="1">
    <location>
        <begin position="34"/>
        <end position="52"/>
    </location>
</feature>
<evidence type="ECO:0000313" key="2">
    <source>
        <dbReference type="EMBL" id="SMS15228.1"/>
    </source>
</evidence>
<sequence>MAKLAMTVKAVIVLGLSCILGLLIYNLVTDFQSTVLICLGIAVALWFGHHVWPRRSH</sequence>
<keyword evidence="1" id="KW-0472">Membrane</keyword>
<name>A0A1Y6JZ80_9LACO</name>
<dbReference type="AlphaFoldDB" id="A0A1Y6JZ80"/>